<accession>A0ABN2DZZ0</accession>
<keyword evidence="2" id="KW-1133">Transmembrane helix</keyword>
<proteinExistence type="predicted"/>
<evidence type="ECO:0008006" key="5">
    <source>
        <dbReference type="Google" id="ProtNLM"/>
    </source>
</evidence>
<sequence length="471" mass="50557">MAEKIPSWPKVTIRLYDDHNAEVKIAGRSHPLNNSDPRAAAIQLVAERAAQLGRPMKVTAVEADGASWPLVVHPDGQVDAIDTGARKKKPIWPIVVALVVAVVLIAGTTLYVTVFSKLGDHKPVATASPKLPSLPEPSVEPYEFSPKTQPPGYTSHASWSVDIAKDSTPAIRPDGTEVAILSEDADSNRKVVVFNSEGKVLWQDKVPKDASNPVYTTIDSKVVLAVTTEDTLYYWEGDGAFPKEIELPDSATVQFFGKSPLIVLSGDNAGAMVVSGGVLKEAPAGPRLSTILLAEGDRALYALYGGPIYWTQPDKKTQQLDLQKPGGAGAVKQVVAASPDYALVLWTSVKSPDMVIPVVHSTASGKFVAVCKPQQNGDTEGWDWVPDPMRRAAAWGPCVINLSTGKSTIVPDFQPLSLAGGFIYGTIHSQLYAVSSNWSQHKLQDITRPWGIAGSHAIVVYNSVLYALDRS</sequence>
<reference evidence="3 4" key="1">
    <citation type="journal article" date="2019" name="Int. J. Syst. Evol. Microbiol.">
        <title>The Global Catalogue of Microorganisms (GCM) 10K type strain sequencing project: providing services to taxonomists for standard genome sequencing and annotation.</title>
        <authorList>
            <consortium name="The Broad Institute Genomics Platform"/>
            <consortium name="The Broad Institute Genome Sequencing Center for Infectious Disease"/>
            <person name="Wu L."/>
            <person name="Ma J."/>
        </authorList>
    </citation>
    <scope>NUCLEOTIDE SEQUENCE [LARGE SCALE GENOMIC DNA]</scope>
    <source>
        <strain evidence="3 4">JCM 14304</strain>
    </source>
</reference>
<organism evidence="3 4">
    <name type="scientific">Kribbella karoonensis</name>
    <dbReference type="NCBI Taxonomy" id="324851"/>
    <lineage>
        <taxon>Bacteria</taxon>
        <taxon>Bacillati</taxon>
        <taxon>Actinomycetota</taxon>
        <taxon>Actinomycetes</taxon>
        <taxon>Propionibacteriales</taxon>
        <taxon>Kribbellaceae</taxon>
        <taxon>Kribbella</taxon>
    </lineage>
</organism>
<evidence type="ECO:0000256" key="1">
    <source>
        <dbReference type="SAM" id="MobiDB-lite"/>
    </source>
</evidence>
<keyword evidence="2" id="KW-0472">Membrane</keyword>
<name>A0ABN2DZZ0_9ACTN</name>
<dbReference type="SUPFAM" id="SSF69304">
    <property type="entry name" value="Tricorn protease N-terminal domain"/>
    <property type="match status" value="1"/>
</dbReference>
<evidence type="ECO:0000313" key="4">
    <source>
        <dbReference type="Proteomes" id="UP001500190"/>
    </source>
</evidence>
<feature type="transmembrane region" description="Helical" evidence="2">
    <location>
        <begin position="91"/>
        <end position="114"/>
    </location>
</feature>
<gene>
    <name evidence="3" type="ORF">GCM10009742_41700</name>
</gene>
<dbReference type="Proteomes" id="UP001500190">
    <property type="component" value="Unassembled WGS sequence"/>
</dbReference>
<comment type="caution">
    <text evidence="3">The sequence shown here is derived from an EMBL/GenBank/DDBJ whole genome shotgun (WGS) entry which is preliminary data.</text>
</comment>
<feature type="region of interest" description="Disordered" evidence="1">
    <location>
        <begin position="126"/>
        <end position="150"/>
    </location>
</feature>
<dbReference type="EMBL" id="BAAAND010000007">
    <property type="protein sequence ID" value="GAA1590777.1"/>
    <property type="molecule type" value="Genomic_DNA"/>
</dbReference>
<keyword evidence="2" id="KW-0812">Transmembrane</keyword>
<dbReference type="RefSeq" id="WP_344193740.1">
    <property type="nucleotide sequence ID" value="NZ_BAAAND010000007.1"/>
</dbReference>
<evidence type="ECO:0000313" key="3">
    <source>
        <dbReference type="EMBL" id="GAA1590777.1"/>
    </source>
</evidence>
<evidence type="ECO:0000256" key="2">
    <source>
        <dbReference type="SAM" id="Phobius"/>
    </source>
</evidence>
<keyword evidence="4" id="KW-1185">Reference proteome</keyword>
<protein>
    <recommendedName>
        <fullName evidence="5">Pyrroloquinoline-quinone binding quinoprotein</fullName>
    </recommendedName>
</protein>